<dbReference type="PROSITE" id="PS51192">
    <property type="entry name" value="HELICASE_ATP_BIND_1"/>
    <property type="match status" value="1"/>
</dbReference>
<dbReference type="Pfam" id="PF00271">
    <property type="entry name" value="Helicase_C"/>
    <property type="match status" value="1"/>
</dbReference>
<dbReference type="PANTHER" id="PTHR45766">
    <property type="entry name" value="DNA ANNEALING HELICASE AND ENDONUCLEASE ZRANB3 FAMILY MEMBER"/>
    <property type="match status" value="1"/>
</dbReference>
<keyword evidence="8" id="KW-1185">Reference proteome</keyword>
<gene>
    <name evidence="7" type="ORF">FE251_09620</name>
</gene>
<name>A0ABX5VSB9_9MICO</name>
<dbReference type="SUPFAM" id="SSF52540">
    <property type="entry name" value="P-loop containing nucleoside triphosphate hydrolases"/>
    <property type="match status" value="1"/>
</dbReference>
<evidence type="ECO:0000313" key="8">
    <source>
        <dbReference type="Proteomes" id="UP000313948"/>
    </source>
</evidence>
<dbReference type="InterPro" id="IPR049730">
    <property type="entry name" value="SNF2/RAD54-like_C"/>
</dbReference>
<evidence type="ECO:0000256" key="1">
    <source>
        <dbReference type="ARBA" id="ARBA00022741"/>
    </source>
</evidence>
<keyword evidence="2" id="KW-0378">Hydrolase</keyword>
<dbReference type="InterPro" id="IPR057342">
    <property type="entry name" value="DEXDc_RapA"/>
</dbReference>
<dbReference type="RefSeq" id="WP_139948620.1">
    <property type="nucleotide sequence ID" value="NZ_CP040899.1"/>
</dbReference>
<evidence type="ECO:0000313" key="7">
    <source>
        <dbReference type="EMBL" id="QDB79600.1"/>
    </source>
</evidence>
<evidence type="ECO:0000256" key="4">
    <source>
        <dbReference type="ARBA" id="ARBA00022840"/>
    </source>
</evidence>
<dbReference type="InterPro" id="IPR038718">
    <property type="entry name" value="SNF2-like_sf"/>
</dbReference>
<dbReference type="CDD" id="cd18793">
    <property type="entry name" value="SF2_C_SNF"/>
    <property type="match status" value="1"/>
</dbReference>
<dbReference type="SMART" id="SM00487">
    <property type="entry name" value="DEXDc"/>
    <property type="match status" value="1"/>
</dbReference>
<dbReference type="InterPro" id="IPR000330">
    <property type="entry name" value="SNF2_N"/>
</dbReference>
<keyword evidence="4" id="KW-0067">ATP-binding</keyword>
<dbReference type="Gene3D" id="3.40.50.10810">
    <property type="entry name" value="Tandem AAA-ATPase domain"/>
    <property type="match status" value="1"/>
</dbReference>
<dbReference type="PANTHER" id="PTHR45766:SF6">
    <property type="entry name" value="SWI_SNF-RELATED MATRIX-ASSOCIATED ACTIN-DEPENDENT REGULATOR OF CHROMATIN SUBFAMILY A-LIKE PROTEIN 1"/>
    <property type="match status" value="1"/>
</dbReference>
<feature type="domain" description="Helicase C-terminal" evidence="6">
    <location>
        <begin position="460"/>
        <end position="617"/>
    </location>
</feature>
<reference evidence="7 8" key="1">
    <citation type="submission" date="2019-05" db="EMBL/GenBank/DDBJ databases">
        <title>Georgenia *** sp. nov., and Georgenia *** sp. nov., isolated from the intestinal contents of plateau pika (Ochotona curzoniae) in the Qinghai-Tibet plateau of China.</title>
        <authorList>
            <person name="Tian Z."/>
        </authorList>
    </citation>
    <scope>NUCLEOTIDE SEQUENCE [LARGE SCALE GENOMIC DNA]</scope>
    <source>
        <strain evidence="7 8">Z294</strain>
    </source>
</reference>
<keyword evidence="1" id="KW-0547">Nucleotide-binding</keyword>
<dbReference type="CDD" id="cd18011">
    <property type="entry name" value="DEXDc_RapA"/>
    <property type="match status" value="1"/>
</dbReference>
<feature type="domain" description="Helicase ATP-binding" evidence="5">
    <location>
        <begin position="107"/>
        <end position="285"/>
    </location>
</feature>
<dbReference type="InterPro" id="IPR027417">
    <property type="entry name" value="P-loop_NTPase"/>
</dbReference>
<evidence type="ECO:0000256" key="3">
    <source>
        <dbReference type="ARBA" id="ARBA00022806"/>
    </source>
</evidence>
<evidence type="ECO:0000259" key="5">
    <source>
        <dbReference type="PROSITE" id="PS51192"/>
    </source>
</evidence>
<evidence type="ECO:0000259" key="6">
    <source>
        <dbReference type="PROSITE" id="PS51194"/>
    </source>
</evidence>
<accession>A0ABX5VSB9</accession>
<proteinExistence type="predicted"/>
<dbReference type="InterPro" id="IPR001650">
    <property type="entry name" value="Helicase_C-like"/>
</dbReference>
<dbReference type="EMBL" id="CP040899">
    <property type="protein sequence ID" value="QDB79600.1"/>
    <property type="molecule type" value="Genomic_DNA"/>
</dbReference>
<dbReference type="InterPro" id="IPR014001">
    <property type="entry name" value="Helicase_ATP-bd"/>
</dbReference>
<sequence length="946" mass="101982">MVGFAPGTLVRARGREWVVLPDSVEDFLVLRPLAGGDADLAGVLPAVETVEAATFPPPSPDDLGDARSAALLRDALRIGFRSTGGPFRSLASLAVDPRPYQYVPLLMALRQETVRLLIADDVGIGKTIEAGLVGAELLAQGTARGLTVLCPPSLAEQWQGELREKFGLHAELVLGSTVTRLQRGLAYGESIFERHPITIVSTDFIKADRRRDDFLRAAPDLVIVDEAHTCVVDDAGAAGRGRTQRYRLLQQLAADPDRHLVLVTATPHSGNEGAFRNMLGLLDPGLAAIDLSSDNARQRLARHLVQRRRGDVRKYLNEGTTFPSDRQSREVPYTLSNAYRALFDDAVAYARGQVQDRSGTTLQQRVRWWSALSLLRSLASSPAAAAATLRARSASAAADTPDGADLIGRAAVLDQVEDDTTDADDTAPGAIPAQAASPEAVLLADLASRAEALTPAEDGKLTALVTQVKGLLRKGISPIVFCRFIPTAHYVAEHLRTQLARVPIEVVTGELAPEDRAARVRGLLDQDTAGGRVLVATDCLSEGVNLQEGFQAVVHYDLAWNPTRHEQREGRVDRFGQTADIVHAVTMYGDDNGIDGIVLDVLLRKHAQIRKDLGISVPVPSDTNDRVLAALLEGILLRGGQGEQLTLDLDLHPEVADLDEQWTSAAEKETASRSRYAQASIHPSDVAREVEAARSRLGRPHDVERFVRTALADVGGSVDSRPDGLLLHTHSVPVGLRDVLSAPDRLAWVRDLPAPRGAAVMVRTDERVGALARFVLDGALDPRLEHHLRPARRAGVITTTDVTGVTVLLLARFRVHLTLPGRHGTRTEVAEEARTLAFRGVPTNPTWLTADEVTALMSARPTANTPPDRARAMIDGVLGALPHLDAELKAEAHRTADQLHEAHTRVRQTARGRESAGALTLRGLSVEPQLPVDLLGVFVYLPAGAA</sequence>
<dbReference type="Pfam" id="PF00176">
    <property type="entry name" value="SNF2-rel_dom"/>
    <property type="match status" value="1"/>
</dbReference>
<evidence type="ECO:0000256" key="2">
    <source>
        <dbReference type="ARBA" id="ARBA00022801"/>
    </source>
</evidence>
<dbReference type="PROSITE" id="PS51194">
    <property type="entry name" value="HELICASE_CTER"/>
    <property type="match status" value="1"/>
</dbReference>
<dbReference type="GO" id="GO:0004386">
    <property type="term" value="F:helicase activity"/>
    <property type="evidence" value="ECO:0007669"/>
    <property type="project" value="UniProtKB-KW"/>
</dbReference>
<dbReference type="SMART" id="SM00490">
    <property type="entry name" value="HELICc"/>
    <property type="match status" value="1"/>
</dbReference>
<protein>
    <submittedName>
        <fullName evidence="7">DEAD/DEAH box helicase</fullName>
    </submittedName>
</protein>
<dbReference type="Proteomes" id="UP000313948">
    <property type="component" value="Chromosome"/>
</dbReference>
<organism evidence="7 8">
    <name type="scientific">Georgenia wutianyii</name>
    <dbReference type="NCBI Taxonomy" id="2585135"/>
    <lineage>
        <taxon>Bacteria</taxon>
        <taxon>Bacillati</taxon>
        <taxon>Actinomycetota</taxon>
        <taxon>Actinomycetes</taxon>
        <taxon>Micrococcales</taxon>
        <taxon>Bogoriellaceae</taxon>
        <taxon>Georgenia</taxon>
    </lineage>
</organism>
<dbReference type="Gene3D" id="3.40.50.300">
    <property type="entry name" value="P-loop containing nucleotide triphosphate hydrolases"/>
    <property type="match status" value="1"/>
</dbReference>
<keyword evidence="3 7" id="KW-0347">Helicase</keyword>